<feature type="transmembrane region" description="Helical" evidence="5">
    <location>
        <begin position="156"/>
        <end position="176"/>
    </location>
</feature>
<dbReference type="STRING" id="81569.RUM4293_00188"/>
<dbReference type="Pfam" id="PF00892">
    <property type="entry name" value="EamA"/>
    <property type="match status" value="2"/>
</dbReference>
<feature type="transmembrane region" description="Helical" evidence="5">
    <location>
        <begin position="71"/>
        <end position="91"/>
    </location>
</feature>
<feature type="domain" description="EamA" evidence="6">
    <location>
        <begin position="15"/>
        <end position="143"/>
    </location>
</feature>
<keyword evidence="2 5" id="KW-0812">Transmembrane</keyword>
<proteinExistence type="predicted"/>
<feature type="transmembrane region" description="Helical" evidence="5">
    <location>
        <begin position="217"/>
        <end position="238"/>
    </location>
</feature>
<dbReference type="OrthoDB" id="9810556at2"/>
<name>A0A0N7LQK2_9RHOB</name>
<evidence type="ECO:0000256" key="1">
    <source>
        <dbReference type="ARBA" id="ARBA00004141"/>
    </source>
</evidence>
<accession>A0A0N7LQK2</accession>
<keyword evidence="4 5" id="KW-0472">Membrane</keyword>
<feature type="transmembrane region" description="Helical" evidence="5">
    <location>
        <begin position="39"/>
        <end position="59"/>
    </location>
</feature>
<sequence length="298" mass="31750">MEPQKHLSPRAWAELLLLGVIWGASFISIRVALDTIPVMTSVLHRVFWAMLALWIVAWVKKLSVPISPRIWGAFLMMGLLNNAIPFSLMAWGQLYIETGLTSILNAATAVFGVLIAAMFFKDERLTPARGVGVGLGFLGVAIAIGLKNFATFNLQSVAQLAIIAGTVSYALASAWARIKLSGLSPIVAAAGMLTGSTILILPVSLVVDGLPVLNLPAITWAAIAYYALIATAGAYLLYYRVLAMAGAGNLMLVTLVIPPVAIVLGTLVRDETLPPQAFLGFAVLAIGLLILNWSRSRD</sequence>
<reference evidence="7 8" key="1">
    <citation type="submission" date="2015-09" db="EMBL/GenBank/DDBJ databases">
        <authorList>
            <consortium name="Swine Surveillance"/>
        </authorList>
    </citation>
    <scope>NUCLEOTIDE SEQUENCE [LARGE SCALE GENOMIC DNA]</scope>
    <source>
        <strain evidence="7 8">CECT 4292</strain>
    </source>
</reference>
<evidence type="ECO:0000256" key="3">
    <source>
        <dbReference type="ARBA" id="ARBA00022989"/>
    </source>
</evidence>
<keyword evidence="3 5" id="KW-1133">Transmembrane helix</keyword>
<evidence type="ECO:0000259" key="6">
    <source>
        <dbReference type="Pfam" id="PF00892"/>
    </source>
</evidence>
<feature type="transmembrane region" description="Helical" evidence="5">
    <location>
        <begin position="183"/>
        <end position="205"/>
    </location>
</feature>
<feature type="transmembrane region" description="Helical" evidence="5">
    <location>
        <begin position="274"/>
        <end position="293"/>
    </location>
</feature>
<comment type="subcellular location">
    <subcellularLocation>
        <location evidence="1">Membrane</location>
        <topology evidence="1">Multi-pass membrane protein</topology>
    </subcellularLocation>
</comment>
<dbReference type="RefSeq" id="WP_058277786.1">
    <property type="nucleotide sequence ID" value="NZ_CYPU01000039.1"/>
</dbReference>
<dbReference type="InterPro" id="IPR037185">
    <property type="entry name" value="EmrE-like"/>
</dbReference>
<dbReference type="AlphaFoldDB" id="A0A0N7LQK2"/>
<dbReference type="SUPFAM" id="SSF103481">
    <property type="entry name" value="Multidrug resistance efflux transporter EmrE"/>
    <property type="match status" value="2"/>
</dbReference>
<feature type="transmembrane region" description="Helical" evidence="5">
    <location>
        <begin position="250"/>
        <end position="268"/>
    </location>
</feature>
<dbReference type="Proteomes" id="UP000050783">
    <property type="component" value="Unassembled WGS sequence"/>
</dbReference>
<dbReference type="InterPro" id="IPR000620">
    <property type="entry name" value="EamA_dom"/>
</dbReference>
<protein>
    <submittedName>
        <fullName evidence="7">Putative DMT superfamily transporter inner membrane protein</fullName>
    </submittedName>
</protein>
<dbReference type="PANTHER" id="PTHR32322">
    <property type="entry name" value="INNER MEMBRANE TRANSPORTER"/>
    <property type="match status" value="1"/>
</dbReference>
<feature type="transmembrane region" description="Helical" evidence="5">
    <location>
        <begin position="12"/>
        <end position="33"/>
    </location>
</feature>
<evidence type="ECO:0000256" key="2">
    <source>
        <dbReference type="ARBA" id="ARBA00022692"/>
    </source>
</evidence>
<dbReference type="GeneID" id="55493634"/>
<evidence type="ECO:0000256" key="5">
    <source>
        <dbReference type="SAM" id="Phobius"/>
    </source>
</evidence>
<dbReference type="InterPro" id="IPR050638">
    <property type="entry name" value="AA-Vitamin_Transporters"/>
</dbReference>
<evidence type="ECO:0000313" key="8">
    <source>
        <dbReference type="Proteomes" id="UP000050783"/>
    </source>
</evidence>
<dbReference type="PANTHER" id="PTHR32322:SF9">
    <property type="entry name" value="AMINO-ACID METABOLITE EFFLUX PUMP-RELATED"/>
    <property type="match status" value="1"/>
</dbReference>
<feature type="transmembrane region" description="Helical" evidence="5">
    <location>
        <begin position="132"/>
        <end position="150"/>
    </location>
</feature>
<feature type="transmembrane region" description="Helical" evidence="5">
    <location>
        <begin position="103"/>
        <end position="120"/>
    </location>
</feature>
<evidence type="ECO:0000256" key="4">
    <source>
        <dbReference type="ARBA" id="ARBA00023136"/>
    </source>
</evidence>
<feature type="domain" description="EamA" evidence="6">
    <location>
        <begin position="159"/>
        <end position="292"/>
    </location>
</feature>
<dbReference type="EMBL" id="CYPU01000039">
    <property type="protein sequence ID" value="CUH48252.1"/>
    <property type="molecule type" value="Genomic_DNA"/>
</dbReference>
<evidence type="ECO:0000313" key="7">
    <source>
        <dbReference type="EMBL" id="CUH48252.1"/>
    </source>
</evidence>
<dbReference type="GO" id="GO:0016020">
    <property type="term" value="C:membrane"/>
    <property type="evidence" value="ECO:0007669"/>
    <property type="project" value="UniProtKB-SubCell"/>
</dbReference>
<organism evidence="7 8">
    <name type="scientific">Ruegeria atlantica</name>
    <dbReference type="NCBI Taxonomy" id="81569"/>
    <lineage>
        <taxon>Bacteria</taxon>
        <taxon>Pseudomonadati</taxon>
        <taxon>Pseudomonadota</taxon>
        <taxon>Alphaproteobacteria</taxon>
        <taxon>Rhodobacterales</taxon>
        <taxon>Roseobacteraceae</taxon>
        <taxon>Ruegeria</taxon>
    </lineage>
</organism>
<gene>
    <name evidence="7" type="ORF">RUA4292_02430</name>
</gene>